<dbReference type="EMBL" id="BSPD01000062">
    <property type="protein sequence ID" value="GLS26845.1"/>
    <property type="molecule type" value="Genomic_DNA"/>
</dbReference>
<dbReference type="Pfam" id="PF05724">
    <property type="entry name" value="TPMT"/>
    <property type="match status" value="1"/>
</dbReference>
<evidence type="ECO:0000256" key="1">
    <source>
        <dbReference type="ARBA" id="ARBA00000903"/>
    </source>
</evidence>
<evidence type="ECO:0000256" key="5">
    <source>
        <dbReference type="ARBA" id="ARBA00022490"/>
    </source>
</evidence>
<comment type="caution">
    <text evidence="10">The sequence shown here is derived from an EMBL/GenBank/DDBJ whole genome shotgun (WGS) entry which is preliminary data.</text>
</comment>
<dbReference type="SUPFAM" id="SSF53335">
    <property type="entry name" value="S-adenosyl-L-methionine-dependent methyltransferases"/>
    <property type="match status" value="1"/>
</dbReference>
<feature type="binding site" evidence="9">
    <location>
        <position position="64"/>
    </location>
    <ligand>
        <name>S-adenosyl-L-methionine</name>
        <dbReference type="ChEBI" id="CHEBI:59789"/>
    </ligand>
</feature>
<sequence>MKSDFWNQKWQTNDIGFHQDHVHPALIDHWPELPAQSEVLVPLCGKSKDMIWLADQGLRVTGIELSEIAATDFFKENTLTFVSNTHDGFTEYRCVEKSITLFVGNFFNFRHTIKFDALYDRASLIALPEEMREDYLNTCKSLLHDSAFKMVITYHYDTRDMTGPPFSISNLSMKRYWPSLQLCNSYNMLTQSSPFPQKAFAYFNEEVWRSA</sequence>
<dbReference type="EC" id="2.1.1.67" evidence="4 9"/>
<comment type="similarity">
    <text evidence="3 9">Belongs to the class I-like SAM-binding methyltransferase superfamily. TPMT family.</text>
</comment>
<dbReference type="PANTHER" id="PTHR10259">
    <property type="entry name" value="THIOPURINE S-METHYLTRANSFERASE"/>
    <property type="match status" value="1"/>
</dbReference>
<gene>
    <name evidence="9 10" type="primary">tpm</name>
    <name evidence="10" type="ORF">GCM10007877_25640</name>
</gene>
<dbReference type="GO" id="GO:0008119">
    <property type="term" value="F:thiopurine S-methyltransferase activity"/>
    <property type="evidence" value="ECO:0007669"/>
    <property type="project" value="UniProtKB-UniRule"/>
</dbReference>
<comment type="catalytic activity">
    <reaction evidence="1 9">
        <text>S-adenosyl-L-methionine + a thiopurine = S-adenosyl-L-homocysteine + a thiopurine S-methylether.</text>
        <dbReference type="EC" id="2.1.1.67"/>
    </reaction>
</comment>
<accession>A0AA37TB46</accession>
<keyword evidence="8 9" id="KW-0949">S-adenosyl-L-methionine</keyword>
<dbReference type="PROSITE" id="PS51585">
    <property type="entry name" value="SAM_MT_TPMT"/>
    <property type="match status" value="1"/>
</dbReference>
<keyword evidence="5 9" id="KW-0963">Cytoplasm</keyword>
<dbReference type="FunFam" id="3.40.50.150:FF:000101">
    <property type="entry name" value="Thiopurine S-methyltransferase"/>
    <property type="match status" value="1"/>
</dbReference>
<dbReference type="Gene3D" id="3.40.50.150">
    <property type="entry name" value="Vaccinia Virus protein VP39"/>
    <property type="match status" value="1"/>
</dbReference>
<feature type="binding site" evidence="9">
    <location>
        <position position="43"/>
    </location>
    <ligand>
        <name>S-adenosyl-L-methionine</name>
        <dbReference type="ChEBI" id="CHEBI:59789"/>
    </ligand>
</feature>
<feature type="binding site" evidence="9">
    <location>
        <position position="121"/>
    </location>
    <ligand>
        <name>S-adenosyl-L-methionine</name>
        <dbReference type="ChEBI" id="CHEBI:59789"/>
    </ligand>
</feature>
<dbReference type="GO" id="GO:0005737">
    <property type="term" value="C:cytoplasm"/>
    <property type="evidence" value="ECO:0007669"/>
    <property type="project" value="UniProtKB-SubCell"/>
</dbReference>
<dbReference type="InterPro" id="IPR029063">
    <property type="entry name" value="SAM-dependent_MTases_sf"/>
</dbReference>
<dbReference type="PANTHER" id="PTHR10259:SF11">
    <property type="entry name" value="THIOPURINE S-METHYLTRANSFERASE"/>
    <property type="match status" value="1"/>
</dbReference>
<dbReference type="AlphaFoldDB" id="A0AA37TB46"/>
<evidence type="ECO:0000256" key="9">
    <source>
        <dbReference type="HAMAP-Rule" id="MF_00812"/>
    </source>
</evidence>
<organism evidence="10 11">
    <name type="scientific">Marinibactrum halimedae</name>
    <dbReference type="NCBI Taxonomy" id="1444977"/>
    <lineage>
        <taxon>Bacteria</taxon>
        <taxon>Pseudomonadati</taxon>
        <taxon>Pseudomonadota</taxon>
        <taxon>Gammaproteobacteria</taxon>
        <taxon>Cellvibrionales</taxon>
        <taxon>Cellvibrionaceae</taxon>
        <taxon>Marinibactrum</taxon>
    </lineage>
</organism>
<evidence type="ECO:0000313" key="10">
    <source>
        <dbReference type="EMBL" id="GLS26845.1"/>
    </source>
</evidence>
<evidence type="ECO:0000256" key="8">
    <source>
        <dbReference type="ARBA" id="ARBA00022691"/>
    </source>
</evidence>
<feature type="binding site" evidence="9">
    <location>
        <position position="10"/>
    </location>
    <ligand>
        <name>S-adenosyl-L-methionine</name>
        <dbReference type="ChEBI" id="CHEBI:59789"/>
    </ligand>
</feature>
<protein>
    <recommendedName>
        <fullName evidence="4 9">Thiopurine S-methyltransferase</fullName>
        <ecNumber evidence="4 9">2.1.1.67</ecNumber>
    </recommendedName>
    <alternativeName>
        <fullName evidence="9">Thiopurine methyltransferase</fullName>
    </alternativeName>
</protein>
<evidence type="ECO:0000256" key="3">
    <source>
        <dbReference type="ARBA" id="ARBA00008145"/>
    </source>
</evidence>
<evidence type="ECO:0000256" key="4">
    <source>
        <dbReference type="ARBA" id="ARBA00011905"/>
    </source>
</evidence>
<reference evidence="10 11" key="1">
    <citation type="journal article" date="2014" name="Int. J. Syst. Evol. Microbiol.">
        <title>Complete genome sequence of Corynebacterium casei LMG S-19264T (=DSM 44701T), isolated from a smear-ripened cheese.</title>
        <authorList>
            <consortium name="US DOE Joint Genome Institute (JGI-PGF)"/>
            <person name="Walter F."/>
            <person name="Albersmeier A."/>
            <person name="Kalinowski J."/>
            <person name="Ruckert C."/>
        </authorList>
    </citation>
    <scope>NUCLEOTIDE SEQUENCE [LARGE SCALE GENOMIC DNA]</scope>
    <source>
        <strain evidence="10 11">NBRC 110095</strain>
    </source>
</reference>
<dbReference type="PIRSF" id="PIRSF023956">
    <property type="entry name" value="Thiopurine_S-methyltransferase"/>
    <property type="match status" value="1"/>
</dbReference>
<evidence type="ECO:0000313" key="11">
    <source>
        <dbReference type="Proteomes" id="UP001156870"/>
    </source>
</evidence>
<dbReference type="HAMAP" id="MF_00812">
    <property type="entry name" value="Thiopur_methtran"/>
    <property type="match status" value="1"/>
</dbReference>
<keyword evidence="11" id="KW-1185">Reference proteome</keyword>
<dbReference type="GO" id="GO:0032259">
    <property type="term" value="P:methylation"/>
    <property type="evidence" value="ECO:0007669"/>
    <property type="project" value="UniProtKB-KW"/>
</dbReference>
<dbReference type="InterPro" id="IPR008854">
    <property type="entry name" value="TPMT"/>
</dbReference>
<dbReference type="InterPro" id="IPR025835">
    <property type="entry name" value="Thiopurine_S-MeTrfase"/>
</dbReference>
<dbReference type="RefSeq" id="WP_232593615.1">
    <property type="nucleotide sequence ID" value="NZ_BSPD01000062.1"/>
</dbReference>
<comment type="subcellular location">
    <subcellularLocation>
        <location evidence="2 9">Cytoplasm</location>
    </subcellularLocation>
</comment>
<keyword evidence="7 9" id="KW-0808">Transferase</keyword>
<evidence type="ECO:0000256" key="2">
    <source>
        <dbReference type="ARBA" id="ARBA00004496"/>
    </source>
</evidence>
<evidence type="ECO:0000256" key="7">
    <source>
        <dbReference type="ARBA" id="ARBA00022679"/>
    </source>
</evidence>
<keyword evidence="6 9" id="KW-0489">Methyltransferase</keyword>
<proteinExistence type="inferred from homology"/>
<evidence type="ECO:0000256" key="6">
    <source>
        <dbReference type="ARBA" id="ARBA00022603"/>
    </source>
</evidence>
<name>A0AA37TB46_9GAMM</name>
<dbReference type="Proteomes" id="UP001156870">
    <property type="component" value="Unassembled WGS sequence"/>
</dbReference>